<comment type="subunit">
    <text evidence="10">Homodimer.</text>
</comment>
<evidence type="ECO:0000313" key="12">
    <source>
        <dbReference type="EMBL" id="MCC2129028.1"/>
    </source>
</evidence>
<name>A0AAE3ADE1_9FIRM</name>
<dbReference type="PANTHER" id="PTHR43725:SF47">
    <property type="entry name" value="UDP-GLUCOSE 4-EPIMERASE"/>
    <property type="match status" value="1"/>
</dbReference>
<organism evidence="12 13">
    <name type="scientific">Brotocaccenecus cirricatena</name>
    <dbReference type="NCBI Taxonomy" id="3064195"/>
    <lineage>
        <taxon>Bacteria</taxon>
        <taxon>Bacillati</taxon>
        <taxon>Bacillota</taxon>
        <taxon>Clostridia</taxon>
        <taxon>Eubacteriales</taxon>
        <taxon>Oscillospiraceae</taxon>
        <taxon>Brotocaccenecus</taxon>
    </lineage>
</organism>
<dbReference type="Pfam" id="PF01370">
    <property type="entry name" value="Epimerase"/>
    <property type="match status" value="1"/>
</dbReference>
<dbReference type="Gene3D" id="3.40.50.720">
    <property type="entry name" value="NAD(P)-binding Rossmann-like Domain"/>
    <property type="match status" value="1"/>
</dbReference>
<dbReference type="GO" id="GO:0005829">
    <property type="term" value="C:cytosol"/>
    <property type="evidence" value="ECO:0007669"/>
    <property type="project" value="TreeGrafter"/>
</dbReference>
<dbReference type="NCBIfam" id="TIGR01179">
    <property type="entry name" value="galE"/>
    <property type="match status" value="1"/>
</dbReference>
<dbReference type="EMBL" id="JAJEPW010000012">
    <property type="protein sequence ID" value="MCC2129028.1"/>
    <property type="molecule type" value="Genomic_DNA"/>
</dbReference>
<dbReference type="GO" id="GO:0006012">
    <property type="term" value="P:galactose metabolic process"/>
    <property type="evidence" value="ECO:0007669"/>
    <property type="project" value="UniProtKB-KW"/>
</dbReference>
<dbReference type="RefSeq" id="WP_302928326.1">
    <property type="nucleotide sequence ID" value="NZ_JAJEPW010000012.1"/>
</dbReference>
<keyword evidence="8" id="KW-0299">Galactose metabolism</keyword>
<comment type="caution">
    <text evidence="12">The sequence shown here is derived from an EMBL/GenBank/DDBJ whole genome shotgun (WGS) entry which is preliminary data.</text>
</comment>
<dbReference type="NCBIfam" id="NF007956">
    <property type="entry name" value="PRK10675.1"/>
    <property type="match status" value="1"/>
</dbReference>
<dbReference type="AlphaFoldDB" id="A0AAE3ADE1"/>
<evidence type="ECO:0000259" key="11">
    <source>
        <dbReference type="Pfam" id="PF01370"/>
    </source>
</evidence>
<dbReference type="PANTHER" id="PTHR43725">
    <property type="entry name" value="UDP-GLUCOSE 4-EPIMERASE"/>
    <property type="match status" value="1"/>
</dbReference>
<dbReference type="EC" id="5.1.3.2" evidence="5 10"/>
<keyword evidence="10" id="KW-0119">Carbohydrate metabolism</keyword>
<gene>
    <name evidence="12" type="primary">galE</name>
    <name evidence="12" type="ORF">LKD37_05780</name>
</gene>
<keyword evidence="9 10" id="KW-0413">Isomerase</keyword>
<comment type="similarity">
    <text evidence="4 10">Belongs to the NAD(P)-dependent epimerase/dehydratase family.</text>
</comment>
<reference evidence="12" key="1">
    <citation type="submission" date="2021-10" db="EMBL/GenBank/DDBJ databases">
        <title>Anaerobic single-cell dispensing facilitates the cultivation of human gut bacteria.</title>
        <authorList>
            <person name="Afrizal A."/>
        </authorList>
    </citation>
    <scope>NUCLEOTIDE SEQUENCE</scope>
    <source>
        <strain evidence="12">CLA-AA-H272</strain>
    </source>
</reference>
<evidence type="ECO:0000256" key="8">
    <source>
        <dbReference type="ARBA" id="ARBA00023144"/>
    </source>
</evidence>
<dbReference type="InterPro" id="IPR005886">
    <property type="entry name" value="UDP_G4E"/>
</dbReference>
<sequence>MTVLLTGGAGYIGSHVAVELLQSGYDVIIADNFYNSSQEVPERIRKITGKSVRTYNVDIQNSADLEQIFKRHEINAVMHFAGYKAVGESVQQPLKYYRGNLDSTLTLLETMGKNQVKNLIFSSSATVYGNPSTLPITEACPTGNIASPYGWTKYMIEQIITDYAAATLDFSAVIFRYFNPVGAHPSGLIGEAPNGAPNNLMPYITQVATGKRKQLSVFGADYDTPDGTCIRDYIHIMDIAAGHTAALPFCTSHKGVEVINLGTGMGHSVLELISAFENATGIHIPFQIVGRRAGDIPVCFASAEKAKVLLGWQATRSLQDMCRDAWNWQQKNPDGFI</sequence>
<evidence type="ECO:0000256" key="7">
    <source>
        <dbReference type="ARBA" id="ARBA00023027"/>
    </source>
</evidence>
<feature type="domain" description="NAD-dependent epimerase/dehydratase" evidence="11">
    <location>
        <begin position="3"/>
        <end position="262"/>
    </location>
</feature>
<protein>
    <recommendedName>
        <fullName evidence="6 10">UDP-glucose 4-epimerase</fullName>
        <ecNumber evidence="5 10">5.1.3.2</ecNumber>
    </recommendedName>
</protein>
<evidence type="ECO:0000256" key="9">
    <source>
        <dbReference type="ARBA" id="ARBA00023235"/>
    </source>
</evidence>
<dbReference type="Gene3D" id="3.90.25.10">
    <property type="entry name" value="UDP-galactose 4-epimerase, domain 1"/>
    <property type="match status" value="1"/>
</dbReference>
<evidence type="ECO:0000256" key="10">
    <source>
        <dbReference type="RuleBase" id="RU366046"/>
    </source>
</evidence>
<evidence type="ECO:0000256" key="1">
    <source>
        <dbReference type="ARBA" id="ARBA00000083"/>
    </source>
</evidence>
<keyword evidence="7 10" id="KW-0520">NAD</keyword>
<evidence type="ECO:0000256" key="6">
    <source>
        <dbReference type="ARBA" id="ARBA00018569"/>
    </source>
</evidence>
<dbReference type="SUPFAM" id="SSF51735">
    <property type="entry name" value="NAD(P)-binding Rossmann-fold domains"/>
    <property type="match status" value="1"/>
</dbReference>
<comment type="cofactor">
    <cofactor evidence="2 10">
        <name>NAD(+)</name>
        <dbReference type="ChEBI" id="CHEBI:57540"/>
    </cofactor>
</comment>
<comment type="pathway">
    <text evidence="3 10">Carbohydrate metabolism; galactose metabolism.</text>
</comment>
<keyword evidence="13" id="KW-1185">Reference proteome</keyword>
<dbReference type="InterPro" id="IPR036291">
    <property type="entry name" value="NAD(P)-bd_dom_sf"/>
</dbReference>
<proteinExistence type="inferred from homology"/>
<evidence type="ECO:0000256" key="4">
    <source>
        <dbReference type="ARBA" id="ARBA00007637"/>
    </source>
</evidence>
<evidence type="ECO:0000256" key="5">
    <source>
        <dbReference type="ARBA" id="ARBA00013189"/>
    </source>
</evidence>
<dbReference type="InterPro" id="IPR001509">
    <property type="entry name" value="Epimerase_deHydtase"/>
</dbReference>
<evidence type="ECO:0000313" key="13">
    <source>
        <dbReference type="Proteomes" id="UP001199319"/>
    </source>
</evidence>
<accession>A0AAE3ADE1</accession>
<evidence type="ECO:0000256" key="2">
    <source>
        <dbReference type="ARBA" id="ARBA00001911"/>
    </source>
</evidence>
<evidence type="ECO:0000256" key="3">
    <source>
        <dbReference type="ARBA" id="ARBA00004947"/>
    </source>
</evidence>
<comment type="catalytic activity">
    <reaction evidence="1 10">
        <text>UDP-alpha-D-glucose = UDP-alpha-D-galactose</text>
        <dbReference type="Rhea" id="RHEA:22168"/>
        <dbReference type="ChEBI" id="CHEBI:58885"/>
        <dbReference type="ChEBI" id="CHEBI:66914"/>
        <dbReference type="EC" id="5.1.3.2"/>
    </reaction>
</comment>
<dbReference type="GO" id="GO:0003978">
    <property type="term" value="F:UDP-glucose 4-epimerase activity"/>
    <property type="evidence" value="ECO:0007669"/>
    <property type="project" value="UniProtKB-UniRule"/>
</dbReference>
<dbReference type="Proteomes" id="UP001199319">
    <property type="component" value="Unassembled WGS sequence"/>
</dbReference>
<dbReference type="CDD" id="cd05247">
    <property type="entry name" value="UDP_G4E_1_SDR_e"/>
    <property type="match status" value="1"/>
</dbReference>